<dbReference type="Pfam" id="PF08401">
    <property type="entry name" value="ArdcN"/>
    <property type="match status" value="1"/>
</dbReference>
<protein>
    <submittedName>
        <fullName evidence="3">Antirestriction protein ArdC</fullName>
    </submittedName>
</protein>
<sequence>MDMDVRRVITDRIMAMLAQGEHVCRAHWVQAATRGAPRNAGTGRSYRGVNALLLWDAAIVQGYEVPLWLTYRQAKALGAQVRKGERGVLCAQFERVGGHGNADPHTELQDGLLQCRPFWLFNVAQVDGLPATRFDSPAAAAAGPSAAEHGAMERVLRLVGGCNATIRHGFERAAYVPEFDEIRMPWPKRFASGESYGATLLRELVHWSGHPQRLHREFGARLGDAADAFEALVAELGAVLLMGHCGLVGAVVEGHADPLADWLEVLRHDRSAIFTAMRFAGEACDFIVGREMPVLEPLS</sequence>
<dbReference type="EMBL" id="JACIFZ010000013">
    <property type="protein sequence ID" value="MBB4225548.1"/>
    <property type="molecule type" value="Genomic_DNA"/>
</dbReference>
<comment type="caution">
    <text evidence="3">The sequence shown here is derived from an EMBL/GenBank/DDBJ whole genome shotgun (WGS) entry which is preliminary data.</text>
</comment>
<evidence type="ECO:0000313" key="3">
    <source>
        <dbReference type="EMBL" id="MBB4225548.1"/>
    </source>
</evidence>
<feature type="domain" description="Polyvalent protein metallopeptidase" evidence="2">
    <location>
        <begin position="157"/>
        <end position="276"/>
    </location>
</feature>
<dbReference type="InterPro" id="IPR013610">
    <property type="entry name" value="ArdC_N"/>
</dbReference>
<dbReference type="RefSeq" id="WP_260319572.1">
    <property type="nucleotide sequence ID" value="NZ_JACIFZ010000013.1"/>
</dbReference>
<accession>A0A840G9N1</accession>
<feature type="domain" description="N-terminal" evidence="1">
    <location>
        <begin position="4"/>
        <end position="92"/>
    </location>
</feature>
<gene>
    <name evidence="3" type="ORF">GGD71_006361</name>
</gene>
<name>A0A840G9N1_9BURK</name>
<reference evidence="3 4" key="1">
    <citation type="submission" date="2020-08" db="EMBL/GenBank/DDBJ databases">
        <title>Genomic Encyclopedia of Type Strains, Phase IV (KMG-V): Genome sequencing to study the core and pangenomes of soil and plant-associated prokaryotes.</title>
        <authorList>
            <person name="Whitman W."/>
        </authorList>
    </citation>
    <scope>NUCLEOTIDE SEQUENCE [LARGE SCALE GENOMIC DNA]</scope>
    <source>
        <strain evidence="3 4">34/80</strain>
    </source>
</reference>
<organism evidence="3 4">
    <name type="scientific">Variovorax guangxiensis</name>
    <dbReference type="NCBI Taxonomy" id="1775474"/>
    <lineage>
        <taxon>Bacteria</taxon>
        <taxon>Pseudomonadati</taxon>
        <taxon>Pseudomonadota</taxon>
        <taxon>Betaproteobacteria</taxon>
        <taxon>Burkholderiales</taxon>
        <taxon>Comamonadaceae</taxon>
        <taxon>Variovorax</taxon>
    </lineage>
</organism>
<evidence type="ECO:0000259" key="1">
    <source>
        <dbReference type="Pfam" id="PF08401"/>
    </source>
</evidence>
<dbReference type="AlphaFoldDB" id="A0A840G9N1"/>
<dbReference type="Pfam" id="PF18818">
    <property type="entry name" value="MPTase-PolyVal"/>
    <property type="match status" value="1"/>
</dbReference>
<dbReference type="PIRSF" id="PIRSF037112">
    <property type="entry name" value="Antirestriction_ArdC"/>
    <property type="match status" value="1"/>
</dbReference>
<dbReference type="InterPro" id="IPR017113">
    <property type="entry name" value="Antirestriction_ArdC"/>
</dbReference>
<dbReference type="Proteomes" id="UP000524450">
    <property type="component" value="Unassembled WGS sequence"/>
</dbReference>
<evidence type="ECO:0000313" key="4">
    <source>
        <dbReference type="Proteomes" id="UP000524450"/>
    </source>
</evidence>
<dbReference type="GO" id="GO:0003697">
    <property type="term" value="F:single-stranded DNA binding"/>
    <property type="evidence" value="ECO:0007669"/>
    <property type="project" value="InterPro"/>
</dbReference>
<dbReference type="InterPro" id="IPR041459">
    <property type="entry name" value="MPTase-PolyVal"/>
</dbReference>
<evidence type="ECO:0000259" key="2">
    <source>
        <dbReference type="Pfam" id="PF18818"/>
    </source>
</evidence>
<proteinExistence type="predicted"/>